<accession>A0ABT5KWS5</accession>
<evidence type="ECO:0000313" key="2">
    <source>
        <dbReference type="Proteomes" id="UP001218788"/>
    </source>
</evidence>
<organism evidence="1 2">
    <name type="scientific">Alteromonas gilva</name>
    <dbReference type="NCBI Taxonomy" id="2987522"/>
    <lineage>
        <taxon>Bacteria</taxon>
        <taxon>Pseudomonadati</taxon>
        <taxon>Pseudomonadota</taxon>
        <taxon>Gammaproteobacteria</taxon>
        <taxon>Alteromonadales</taxon>
        <taxon>Alteromonadaceae</taxon>
        <taxon>Alteromonas/Salinimonas group</taxon>
        <taxon>Alteromonas</taxon>
    </lineage>
</organism>
<reference evidence="1 2" key="1">
    <citation type="submission" date="2022-10" db="EMBL/GenBank/DDBJ databases">
        <title>Alteromonas sp. chi3 Genome sequencing.</title>
        <authorList>
            <person name="Park S."/>
        </authorList>
    </citation>
    <scope>NUCLEOTIDE SEQUENCE [LARGE SCALE GENOMIC DNA]</scope>
    <source>
        <strain evidence="2">chi3</strain>
    </source>
</reference>
<dbReference type="RefSeq" id="WP_273637604.1">
    <property type="nucleotide sequence ID" value="NZ_JAQQXP010000001.1"/>
</dbReference>
<evidence type="ECO:0000313" key="1">
    <source>
        <dbReference type="EMBL" id="MDC8829233.1"/>
    </source>
</evidence>
<comment type="caution">
    <text evidence="1">The sequence shown here is derived from an EMBL/GenBank/DDBJ whole genome shotgun (WGS) entry which is preliminary data.</text>
</comment>
<gene>
    <name evidence="1" type="ORF">OIK42_00535</name>
</gene>
<dbReference type="EMBL" id="JAQQXP010000001">
    <property type="protein sequence ID" value="MDC8829233.1"/>
    <property type="molecule type" value="Genomic_DNA"/>
</dbReference>
<keyword evidence="2" id="KW-1185">Reference proteome</keyword>
<name>A0ABT5KWS5_9ALTE</name>
<dbReference type="Proteomes" id="UP001218788">
    <property type="component" value="Unassembled WGS sequence"/>
</dbReference>
<sequence length="147" mass="16296">MRIVCGIEIKGSEAIVALLALDRGLFQVPDCRVRRVALQTPDSAHNLRYFQRTVAKLLADYKTAEVVIRERPTKGKFAGGAVGFKLEACIQLINDIEVTLLSSSQIKQRLKRQPLTVPFTETGLKGFQQGAFETAYAFLCDQPDPAE</sequence>
<dbReference type="InterPro" id="IPR021378">
    <property type="entry name" value="DUF3010"/>
</dbReference>
<dbReference type="Pfam" id="PF11215">
    <property type="entry name" value="DUF3010"/>
    <property type="match status" value="1"/>
</dbReference>
<proteinExistence type="predicted"/>
<protein>
    <submittedName>
        <fullName evidence="1">DUF3010 family protein</fullName>
    </submittedName>
</protein>